<sequence length="304" mass="31714">MDLTPSAEQEAFLTATSDWCRDAMPIEAARARPANLWQQLEAMGLTGISAPEAQGGMGLEFGTEALVFAELGRHLAPIALISTAVVRHSTDHAAKAGLTLAGAGAVRLLDARDAGIALGVRDGRVATFDVPAGLTWGVAIDQTVPLARVAPSPDGSDISAPRAALHLQLLAAAFALGAADLARDMAADYAKVREQFDRPIGWFQAIKHICADMAVRCAVARSQLYYAACALDAGTGDAAFHVAAAKRLADRAALDNGRANIQVHGGIGMTDEAYAHLPLKRAHLLGFIAPVSSSDLLTPELEPA</sequence>
<dbReference type="SUPFAM" id="SSF47203">
    <property type="entry name" value="Acyl-CoA dehydrogenase C-terminal domain-like"/>
    <property type="match status" value="1"/>
</dbReference>
<evidence type="ECO:0000256" key="1">
    <source>
        <dbReference type="ARBA" id="ARBA00001974"/>
    </source>
</evidence>
<dbReference type="Pfam" id="PF02771">
    <property type="entry name" value="Acyl-CoA_dh_N"/>
    <property type="match status" value="1"/>
</dbReference>
<evidence type="ECO:0000313" key="8">
    <source>
        <dbReference type="EMBL" id="QJQ31409.1"/>
    </source>
</evidence>
<dbReference type="InterPro" id="IPR009100">
    <property type="entry name" value="AcylCoA_DH/oxidase_NM_dom_sf"/>
</dbReference>
<dbReference type="InterPro" id="IPR013786">
    <property type="entry name" value="AcylCoA_DH/ox_N"/>
</dbReference>
<comment type="similarity">
    <text evidence="2">Belongs to the acyl-CoA dehydrogenase family.</text>
</comment>
<accession>A0A6M4ATP0</accession>
<dbReference type="EMBL" id="CP053015">
    <property type="protein sequence ID" value="QJQ31409.1"/>
    <property type="molecule type" value="Genomic_DNA"/>
</dbReference>
<dbReference type="Gene3D" id="1.10.540.10">
    <property type="entry name" value="Acyl-CoA dehydrogenase/oxidase, N-terminal domain"/>
    <property type="match status" value="1"/>
</dbReference>
<feature type="domain" description="Acyl-CoA dehydrogenase/oxidase C-terminal" evidence="6">
    <location>
        <begin position="169"/>
        <end position="273"/>
    </location>
</feature>
<dbReference type="Proteomes" id="UP000503018">
    <property type="component" value="Chromosome"/>
</dbReference>
<keyword evidence="5" id="KW-0560">Oxidoreductase</keyword>
<evidence type="ECO:0000256" key="3">
    <source>
        <dbReference type="ARBA" id="ARBA00022630"/>
    </source>
</evidence>
<keyword evidence="4" id="KW-0274">FAD</keyword>
<evidence type="ECO:0000256" key="2">
    <source>
        <dbReference type="ARBA" id="ARBA00009347"/>
    </source>
</evidence>
<dbReference type="Pfam" id="PF00441">
    <property type="entry name" value="Acyl-CoA_dh_1"/>
    <property type="match status" value="1"/>
</dbReference>
<organism evidence="8 9">
    <name type="scientific">Sphingomonas lacunae</name>
    <dbReference type="NCBI Taxonomy" id="2698828"/>
    <lineage>
        <taxon>Bacteria</taxon>
        <taxon>Pseudomonadati</taxon>
        <taxon>Pseudomonadota</taxon>
        <taxon>Alphaproteobacteria</taxon>
        <taxon>Sphingomonadales</taxon>
        <taxon>Sphingomonadaceae</taxon>
        <taxon>Sphingomonas</taxon>
    </lineage>
</organism>
<feature type="domain" description="Acyl-CoA dehydrogenase/oxidase N-terminal" evidence="7">
    <location>
        <begin position="6"/>
        <end position="83"/>
    </location>
</feature>
<dbReference type="GO" id="GO:0050660">
    <property type="term" value="F:flavin adenine dinucleotide binding"/>
    <property type="evidence" value="ECO:0007669"/>
    <property type="project" value="InterPro"/>
</dbReference>
<dbReference type="PANTHER" id="PTHR43884">
    <property type="entry name" value="ACYL-COA DEHYDROGENASE"/>
    <property type="match status" value="1"/>
</dbReference>
<dbReference type="PANTHER" id="PTHR43884:SF20">
    <property type="entry name" value="ACYL-COA DEHYDROGENASE FADE28"/>
    <property type="match status" value="1"/>
</dbReference>
<dbReference type="GO" id="GO:0003995">
    <property type="term" value="F:acyl-CoA dehydrogenase activity"/>
    <property type="evidence" value="ECO:0007669"/>
    <property type="project" value="TreeGrafter"/>
</dbReference>
<dbReference type="SUPFAM" id="SSF56645">
    <property type="entry name" value="Acyl-CoA dehydrogenase NM domain-like"/>
    <property type="match status" value="1"/>
</dbReference>
<dbReference type="InterPro" id="IPR036250">
    <property type="entry name" value="AcylCo_DH-like_C"/>
</dbReference>
<evidence type="ECO:0000259" key="7">
    <source>
        <dbReference type="Pfam" id="PF02771"/>
    </source>
</evidence>
<dbReference type="KEGG" id="slan:GV829_02210"/>
<dbReference type="InterPro" id="IPR009075">
    <property type="entry name" value="AcylCo_DH/oxidase_C"/>
</dbReference>
<evidence type="ECO:0000256" key="4">
    <source>
        <dbReference type="ARBA" id="ARBA00022827"/>
    </source>
</evidence>
<evidence type="ECO:0000256" key="5">
    <source>
        <dbReference type="ARBA" id="ARBA00023002"/>
    </source>
</evidence>
<gene>
    <name evidence="8" type="ORF">GV829_02210</name>
</gene>
<reference evidence="8 9" key="1">
    <citation type="submission" date="2020-01" db="EMBL/GenBank/DDBJ databases">
        <title>Sphingomonas sp. strain CSW-10.</title>
        <authorList>
            <person name="Chen W.-M."/>
        </authorList>
    </citation>
    <scope>NUCLEOTIDE SEQUENCE [LARGE SCALE GENOMIC DNA]</scope>
    <source>
        <strain evidence="8 9">CSW-10</strain>
    </source>
</reference>
<comment type="cofactor">
    <cofactor evidence="1">
        <name>FAD</name>
        <dbReference type="ChEBI" id="CHEBI:57692"/>
    </cofactor>
</comment>
<evidence type="ECO:0000313" key="9">
    <source>
        <dbReference type="Proteomes" id="UP000503018"/>
    </source>
</evidence>
<name>A0A6M4ATP0_9SPHN</name>
<dbReference type="Gene3D" id="1.20.140.10">
    <property type="entry name" value="Butyryl-CoA Dehydrogenase, subunit A, domain 3"/>
    <property type="match status" value="1"/>
</dbReference>
<evidence type="ECO:0000259" key="6">
    <source>
        <dbReference type="Pfam" id="PF00441"/>
    </source>
</evidence>
<keyword evidence="3" id="KW-0285">Flavoprotein</keyword>
<dbReference type="AlphaFoldDB" id="A0A6M4ATP0"/>
<dbReference type="RefSeq" id="WP_169943626.1">
    <property type="nucleotide sequence ID" value="NZ_CP053015.1"/>
</dbReference>
<keyword evidence="9" id="KW-1185">Reference proteome</keyword>
<dbReference type="InterPro" id="IPR037069">
    <property type="entry name" value="AcylCoA_DH/ox_N_sf"/>
</dbReference>
<protein>
    <submittedName>
        <fullName evidence="8">Acyl-CoA dehydrogenase</fullName>
    </submittedName>
</protein>
<proteinExistence type="inferred from homology"/>